<dbReference type="PANTHER" id="PTHR34613:SF1">
    <property type="entry name" value="SLL6017 PROTEIN"/>
    <property type="match status" value="1"/>
</dbReference>
<keyword evidence="2" id="KW-1185">Reference proteome</keyword>
<dbReference type="AlphaFoldDB" id="A0A2G5P6H5"/>
<dbReference type="PANTHER" id="PTHR34613">
    <property type="entry name" value="SLL0800 PROTEIN"/>
    <property type="match status" value="1"/>
</dbReference>
<comment type="caution">
    <text evidence="1">The sequence shown here is derived from an EMBL/GenBank/DDBJ whole genome shotgun (WGS) entry which is preliminary data.</text>
</comment>
<name>A0A2G5P6H5_9MYCO</name>
<dbReference type="EMBL" id="PDCN02000026">
    <property type="protein sequence ID" value="PIB73623.1"/>
    <property type="molecule type" value="Genomic_DNA"/>
</dbReference>
<reference evidence="1 2" key="1">
    <citation type="journal article" date="2017" name="Infect. Genet. Evol.">
        <title>The new phylogeny of the genus Mycobacterium: The old and the news.</title>
        <authorList>
            <person name="Tortoli E."/>
            <person name="Fedrizzi T."/>
            <person name="Meehan C.J."/>
            <person name="Trovato A."/>
            <person name="Grottola A."/>
            <person name="Giacobazzi E."/>
            <person name="Serpini G.F."/>
            <person name="Tagliazucchi S."/>
            <person name="Fabio A."/>
            <person name="Bettua C."/>
            <person name="Bertorelli R."/>
            <person name="Frascaro F."/>
            <person name="De Sanctis V."/>
            <person name="Pecorari M."/>
            <person name="Jousson O."/>
            <person name="Segata N."/>
            <person name="Cirillo D.M."/>
        </authorList>
    </citation>
    <scope>NUCLEOTIDE SEQUENCE [LARGE SCALE GENOMIC DNA]</scope>
    <source>
        <strain evidence="1 2">CIP1034565</strain>
    </source>
</reference>
<proteinExistence type="predicted"/>
<organism evidence="1 2">
    <name type="scientific">Mycolicibacterium brumae</name>
    <dbReference type="NCBI Taxonomy" id="85968"/>
    <lineage>
        <taxon>Bacteria</taxon>
        <taxon>Bacillati</taxon>
        <taxon>Actinomycetota</taxon>
        <taxon>Actinomycetes</taxon>
        <taxon>Mycobacteriales</taxon>
        <taxon>Mycobacteriaceae</taxon>
        <taxon>Mycolicibacterium</taxon>
    </lineage>
</organism>
<gene>
    <name evidence="1" type="ORF">CQY22_015885</name>
</gene>
<evidence type="ECO:0000313" key="1">
    <source>
        <dbReference type="EMBL" id="PIB73623.1"/>
    </source>
</evidence>
<dbReference type="Proteomes" id="UP000230551">
    <property type="component" value="Unassembled WGS sequence"/>
</dbReference>
<dbReference type="STRING" id="85968.GCA_900073015_03741"/>
<evidence type="ECO:0000313" key="2">
    <source>
        <dbReference type="Proteomes" id="UP000230551"/>
    </source>
</evidence>
<accession>A0A2G5P6H5</accession>
<protein>
    <submittedName>
        <fullName evidence="1">Uncharacterized protein</fullName>
    </submittedName>
</protein>
<sequence>MPSQRHEALVQLFRDQPEFAPLLLHDVAGLALPDHDALASDSPDLSQAVSWELRADNIVTLTRDGRPVLGIIIESQLRVDPKKHDSWPGYMVALRHRLRCDCALVVVCVTDAVASWAGRPITLGPGSVITPIVIGPSTVPVITDPEHARGSPELTALSALTHPNNHAILDALFASFDPDNPVSPRYAELIYSALPAAGKHYLEKLMTTRTREYTFPMLRDSFNEGAAKGEAKGKAEDVLAVLTARGHDVPDDLRARVTNCTDTERLTVWLIRAATADSVEDVFG</sequence>